<reference evidence="1" key="1">
    <citation type="journal article" date="2023" name="Front. Mar. Sci.">
        <title>A new Merluccius polli reference genome to investigate the effects of global change in West African waters.</title>
        <authorList>
            <person name="Mateo J.L."/>
            <person name="Blanco-Fernandez C."/>
            <person name="Garcia-Vazquez E."/>
            <person name="Machado-Schiaffino G."/>
        </authorList>
    </citation>
    <scope>NUCLEOTIDE SEQUENCE</scope>
    <source>
        <strain evidence="1">C29</strain>
        <tissue evidence="1">Fin</tissue>
    </source>
</reference>
<evidence type="ECO:0000313" key="1">
    <source>
        <dbReference type="EMBL" id="KAK0146560.1"/>
    </source>
</evidence>
<comment type="caution">
    <text evidence="1">The sequence shown here is derived from an EMBL/GenBank/DDBJ whole genome shotgun (WGS) entry which is preliminary data.</text>
</comment>
<evidence type="ECO:0000313" key="2">
    <source>
        <dbReference type="Proteomes" id="UP001174136"/>
    </source>
</evidence>
<dbReference type="PANTHER" id="PTHR47331:SF5">
    <property type="entry name" value="RIBONUCLEASE H"/>
    <property type="match status" value="1"/>
</dbReference>
<dbReference type="EMBL" id="JAOPHQ010002567">
    <property type="protein sequence ID" value="KAK0146560.1"/>
    <property type="molecule type" value="Genomic_DNA"/>
</dbReference>
<dbReference type="PANTHER" id="PTHR47331">
    <property type="entry name" value="PHD-TYPE DOMAIN-CONTAINING PROTEIN"/>
    <property type="match status" value="1"/>
</dbReference>
<dbReference type="Proteomes" id="UP001174136">
    <property type="component" value="Unassembled WGS sequence"/>
</dbReference>
<accession>A0AA47MUS8</accession>
<organism evidence="1 2">
    <name type="scientific">Merluccius polli</name>
    <name type="common">Benguela hake</name>
    <name type="synonym">Merluccius cadenati</name>
    <dbReference type="NCBI Taxonomy" id="89951"/>
    <lineage>
        <taxon>Eukaryota</taxon>
        <taxon>Metazoa</taxon>
        <taxon>Chordata</taxon>
        <taxon>Craniata</taxon>
        <taxon>Vertebrata</taxon>
        <taxon>Euteleostomi</taxon>
        <taxon>Actinopterygii</taxon>
        <taxon>Neopterygii</taxon>
        <taxon>Teleostei</taxon>
        <taxon>Neoteleostei</taxon>
        <taxon>Acanthomorphata</taxon>
        <taxon>Zeiogadaria</taxon>
        <taxon>Gadariae</taxon>
        <taxon>Gadiformes</taxon>
        <taxon>Gadoidei</taxon>
        <taxon>Merlucciidae</taxon>
        <taxon>Merluccius</taxon>
    </lineage>
</organism>
<dbReference type="AlphaFoldDB" id="A0AA47MUS8"/>
<sequence>MATTPSIYRMKVHLFGVALSPGCANSGLKHLAAQRQAFKLSRKPSNLLKNQENFGRLRLHKFVSNSENVMATILEEERITIKDLRHGLEFTHMERALGVEWFITSHSNSFEQIQSSSKTKSAIKKRCALYHSLYV</sequence>
<proteinExistence type="predicted"/>
<name>A0AA47MUS8_MERPO</name>
<keyword evidence="2" id="KW-1185">Reference proteome</keyword>
<gene>
    <name evidence="1" type="ORF">N1851_014132</name>
</gene>
<protein>
    <submittedName>
        <fullName evidence="1">Uncharacterized protein</fullName>
    </submittedName>
</protein>